<protein>
    <submittedName>
        <fullName evidence="1">Uncharacterized protein</fullName>
    </submittedName>
</protein>
<organism evidence="1 2">
    <name type="scientific">Palleronia caenipelagi</name>
    <dbReference type="NCBI Taxonomy" id="2489174"/>
    <lineage>
        <taxon>Bacteria</taxon>
        <taxon>Pseudomonadati</taxon>
        <taxon>Pseudomonadota</taxon>
        <taxon>Alphaproteobacteria</taxon>
        <taxon>Rhodobacterales</taxon>
        <taxon>Roseobacteraceae</taxon>
        <taxon>Palleronia</taxon>
    </lineage>
</organism>
<reference evidence="1 2" key="1">
    <citation type="submission" date="2019-06" db="EMBL/GenBank/DDBJ databases">
        <title>Paenimaribius caenipelagi gen. nov., sp. nov., isolated from a tidal flat.</title>
        <authorList>
            <person name="Yoon J.-H."/>
        </authorList>
    </citation>
    <scope>NUCLEOTIDE SEQUENCE [LARGE SCALE GENOMIC DNA]</scope>
    <source>
        <strain evidence="1 2">JBTF-M29</strain>
    </source>
</reference>
<dbReference type="RefSeq" id="WP_142836118.1">
    <property type="nucleotide sequence ID" value="NZ_VFSV01000059.1"/>
</dbReference>
<proteinExistence type="predicted"/>
<comment type="caution">
    <text evidence="1">The sequence shown here is derived from an EMBL/GenBank/DDBJ whole genome shotgun (WGS) entry which is preliminary data.</text>
</comment>
<sequence>MNTIRQKWLEVFRGSSDKQSAPRESKDSLLSERRIDDELIELERAILDRSRPGCTNASDRLTTLFELDAASFEKDNKTTARLRWRLRSLKNVLQYILVAHQRLDEATQGGSCVSDLVPRMLGVIEKYFLSIAPVLGDERPLLSKVTDNESLADWLEGLPDLDLLADAAAITVKLFKLNKTSESSVGMAGSSELNTWLTSPGKEEILLISFVTSPQIVTSANDPLFSEVCRVHAMLDDIISRDTGPIRDFPRLHSISPNTTGTFVTLVAQSGAKIADIIAYSDI</sequence>
<dbReference type="AlphaFoldDB" id="A0A547PLC6"/>
<keyword evidence="2" id="KW-1185">Reference proteome</keyword>
<evidence type="ECO:0000313" key="2">
    <source>
        <dbReference type="Proteomes" id="UP000318590"/>
    </source>
</evidence>
<dbReference type="EMBL" id="VFSV01000059">
    <property type="protein sequence ID" value="TRD14947.1"/>
    <property type="molecule type" value="Genomic_DNA"/>
</dbReference>
<gene>
    <name evidence="1" type="ORF">FEV53_18020</name>
</gene>
<accession>A0A547PLC6</accession>
<dbReference type="Proteomes" id="UP000318590">
    <property type="component" value="Unassembled WGS sequence"/>
</dbReference>
<evidence type="ECO:0000313" key="1">
    <source>
        <dbReference type="EMBL" id="TRD14947.1"/>
    </source>
</evidence>
<name>A0A547PLC6_9RHOB</name>